<evidence type="ECO:0000313" key="3">
    <source>
        <dbReference type="Proteomes" id="UP000830375"/>
    </source>
</evidence>
<name>A0ABQ8MS72_LABRO</name>
<dbReference type="EMBL" id="JACTAM010000004">
    <property type="protein sequence ID" value="KAI2665694.1"/>
    <property type="molecule type" value="Genomic_DNA"/>
</dbReference>
<gene>
    <name evidence="2" type="ORF">H4Q32_022778</name>
</gene>
<accession>A0ABQ8MS72</accession>
<organism evidence="2 3">
    <name type="scientific">Labeo rohita</name>
    <name type="common">Indian major carp</name>
    <name type="synonym">Cyprinus rohita</name>
    <dbReference type="NCBI Taxonomy" id="84645"/>
    <lineage>
        <taxon>Eukaryota</taxon>
        <taxon>Metazoa</taxon>
        <taxon>Chordata</taxon>
        <taxon>Craniata</taxon>
        <taxon>Vertebrata</taxon>
        <taxon>Euteleostomi</taxon>
        <taxon>Actinopterygii</taxon>
        <taxon>Neopterygii</taxon>
        <taxon>Teleostei</taxon>
        <taxon>Ostariophysi</taxon>
        <taxon>Cypriniformes</taxon>
        <taxon>Cyprinidae</taxon>
        <taxon>Labeoninae</taxon>
        <taxon>Labeonini</taxon>
        <taxon>Labeo</taxon>
    </lineage>
</organism>
<evidence type="ECO:0000313" key="2">
    <source>
        <dbReference type="EMBL" id="KAI2665694.1"/>
    </source>
</evidence>
<evidence type="ECO:0000256" key="1">
    <source>
        <dbReference type="SAM" id="MobiDB-lite"/>
    </source>
</evidence>
<dbReference type="Proteomes" id="UP000830375">
    <property type="component" value="Unassembled WGS sequence"/>
</dbReference>
<comment type="caution">
    <text evidence="2">The sequence shown here is derived from an EMBL/GenBank/DDBJ whole genome shotgun (WGS) entry which is preliminary data.</text>
</comment>
<sequence>MTGRYMRLPWDAPLQHDGPSGPLKEVLQNNLKALDECLRDTRISVSVRQAEKDNKRTTEFDEKYSSQSYLYSNIFVRDDPDSEQYKLIANDKFLRRWNVLQSTKVNLVRWDVDRSYGAVCDRFRNMDKTDTANFDLNGSTNGLPNVDALSISWPRYTRFDNPWKETHVERCLGKEVQQWFIKTFPPYQTDKCINKVVGTPGMKVPMDICYSSFARIDYTWANFIDDLFQYDVTMLLANKSVIRMEHLHDHLESTCSSPTSMVYNVTAWMHVNMFHLCLEIIASRRTTLRVPQSIDLIWKDFKPHQVYMWPQVSDVALGDEWFDREKQFLQFLRPVPTVQELRDVHSRMSHCRYNKLVHAIGPEWYPADKYKCNRRIKNVNNFLKQIKTTDVFAGYEYLNSLWLRSTGEPFMSDPEEPSANTSLNVCVYRRSDFYDVTNSVEEFVEEAWNEFVAASEDVVMEIMKYVLYVESQPCRRGDASNEVVTQPATPTDKEQSRPPAMGTGILVSGMSMMGRRDNCDPPGQHASPLRLL</sequence>
<protein>
    <submittedName>
        <fullName evidence="2">Structural protein p49</fullName>
    </submittedName>
</protein>
<feature type="region of interest" description="Disordered" evidence="1">
    <location>
        <begin position="478"/>
        <end position="501"/>
    </location>
</feature>
<keyword evidence="3" id="KW-1185">Reference proteome</keyword>
<reference evidence="2 3" key="1">
    <citation type="submission" date="2022-01" db="EMBL/GenBank/DDBJ databases">
        <title>A high-quality chromosome-level genome assembly of rohu carp, Labeo rohita.</title>
        <authorList>
            <person name="Arick M.A. II"/>
            <person name="Hsu C.-Y."/>
            <person name="Magbanua Z."/>
            <person name="Pechanova O."/>
            <person name="Grover C."/>
            <person name="Miller E."/>
            <person name="Thrash A."/>
            <person name="Ezzel L."/>
            <person name="Alam S."/>
            <person name="Benzie J."/>
            <person name="Hamilton M."/>
            <person name="Karsi A."/>
            <person name="Lawrence M.L."/>
            <person name="Peterson D.G."/>
        </authorList>
    </citation>
    <scope>NUCLEOTIDE SEQUENCE [LARGE SCALE GENOMIC DNA]</scope>
    <source>
        <strain evidence="3">BAU-BD-2019</strain>
        <tissue evidence="2">Blood</tissue>
    </source>
</reference>
<proteinExistence type="predicted"/>